<feature type="active site" evidence="11">
    <location>
        <position position="29"/>
    </location>
</feature>
<dbReference type="RefSeq" id="WP_015590860.1">
    <property type="nucleotide sequence ID" value="NC_021169.1"/>
</dbReference>
<evidence type="ECO:0000256" key="10">
    <source>
        <dbReference type="ARBA" id="ARBA00029354"/>
    </source>
</evidence>
<dbReference type="EC" id="3.1.21.10" evidence="11"/>
<comment type="function">
    <text evidence="11">A structure-specific endonuclease that resolves Holliday junction (HJ) intermediates during genetic recombination. Cleaves 4-way DNA junctions introducing paired nicks in opposing strands, leaving a 5'-terminal phosphate and a 3'-terminal hydroxyl group that are subsequently ligated to produce recombinant products.</text>
</comment>
<dbReference type="eggNOG" id="arCOG00919">
    <property type="taxonomic scope" value="Archaea"/>
</dbReference>
<dbReference type="GeneID" id="15392907"/>
<dbReference type="NCBIfam" id="NF040854">
    <property type="entry name" value="Hol_resolv_Hjc"/>
    <property type="match status" value="1"/>
</dbReference>
<feature type="site" description="Transition state stabilizer" evidence="11">
    <location>
        <position position="53"/>
    </location>
</feature>
<evidence type="ECO:0000256" key="7">
    <source>
        <dbReference type="ARBA" id="ARBA00023125"/>
    </source>
</evidence>
<dbReference type="GO" id="GO:0006310">
    <property type="term" value="P:DNA recombination"/>
    <property type="evidence" value="ECO:0007669"/>
    <property type="project" value="UniProtKB-UniRule"/>
</dbReference>
<dbReference type="KEGG" id="ast:Asulf_01266"/>
<reference evidence="12 13" key="1">
    <citation type="journal article" date="2013" name="Genome Announc.">
        <title>Complete Genome Sequence of the Thermophilic and Facultatively Chemolithoautotrophic Sulfate Reducer Archaeoglobus sulfaticallidus Strain PM70-1T.</title>
        <authorList>
            <person name="Stokke R."/>
            <person name="Hocking W.P."/>
            <person name="Steinsbu B.O."/>
            <person name="Steen I.H."/>
        </authorList>
    </citation>
    <scope>NUCLEOTIDE SEQUENCE [LARGE SCALE GENOMIC DNA]</scope>
    <source>
        <strain evidence="12">PM70-1</strain>
    </source>
</reference>
<name>N0BG35_9EURY</name>
<keyword evidence="5 11" id="KW-0378">Hydrolase</keyword>
<dbReference type="SUPFAM" id="SSF52980">
    <property type="entry name" value="Restriction endonuclease-like"/>
    <property type="match status" value="1"/>
</dbReference>
<evidence type="ECO:0000256" key="4">
    <source>
        <dbReference type="ARBA" id="ARBA00022763"/>
    </source>
</evidence>
<dbReference type="PANTHER" id="PTHR39651">
    <property type="entry name" value="HOLLIDAY JUNCTION RESOLVASE HJC"/>
    <property type="match status" value="1"/>
</dbReference>
<dbReference type="AlphaFoldDB" id="N0BG35"/>
<feature type="binding site" evidence="11">
    <location>
        <position position="9"/>
    </location>
    <ligand>
        <name>Mg(2+)</name>
        <dbReference type="ChEBI" id="CHEBI:18420"/>
    </ligand>
</feature>
<evidence type="ECO:0000256" key="6">
    <source>
        <dbReference type="ARBA" id="ARBA00022842"/>
    </source>
</evidence>
<dbReference type="Proteomes" id="UP000013307">
    <property type="component" value="Chromosome"/>
</dbReference>
<evidence type="ECO:0000256" key="8">
    <source>
        <dbReference type="ARBA" id="ARBA00023172"/>
    </source>
</evidence>
<dbReference type="EMBL" id="CP005290">
    <property type="protein sequence ID" value="AGK61262.1"/>
    <property type="molecule type" value="Genomic_DNA"/>
</dbReference>
<comment type="catalytic activity">
    <reaction evidence="10 11">
        <text>Endonucleolytic cleavage at a junction such as a reciprocal single-stranded crossover between two homologous DNA duplexes (Holliday junction).</text>
        <dbReference type="EC" id="3.1.21.10"/>
    </reaction>
</comment>
<dbReference type="Pfam" id="PF01870">
    <property type="entry name" value="Hjc"/>
    <property type="match status" value="1"/>
</dbReference>
<dbReference type="GO" id="GO:0003677">
    <property type="term" value="F:DNA binding"/>
    <property type="evidence" value="ECO:0007669"/>
    <property type="project" value="UniProtKB-KW"/>
</dbReference>
<gene>
    <name evidence="11" type="primary">hjc</name>
    <name evidence="12" type="ORF">Asulf_01266</name>
</gene>
<dbReference type="PIRSF" id="PIRSF004985">
    <property type="entry name" value="Hlld_jn_rslvs_ar"/>
    <property type="match status" value="1"/>
</dbReference>
<sequence>MKKKGTKFERDLIHKLWENGFAAIRTPGSGTVAYPVPDIIAGNGKKYIAIEVKMRSKLPLYIEEQQIKDLAMFSSLFGAECFIGLKLPREDWRFFRIDQLKKTKSKYKIDADIYHLGIDIYELIGRFRQVRLE</sequence>
<dbReference type="GO" id="GO:0008821">
    <property type="term" value="F:crossover junction DNA endonuclease activity"/>
    <property type="evidence" value="ECO:0007669"/>
    <property type="project" value="UniProtKB-UniRule"/>
</dbReference>
<protein>
    <recommendedName>
        <fullName evidence="11">Crossover junction endodeoxyribonuclease Hjc</fullName>
        <shortName evidence="11">Hjc</shortName>
        <ecNumber evidence="11">3.1.21.10</ecNumber>
    </recommendedName>
    <alternativeName>
        <fullName evidence="11">Holliday junction resolvase Hjc</fullName>
    </alternativeName>
</protein>
<keyword evidence="2 11" id="KW-0479">Metal-binding</keyword>
<dbReference type="HAMAP" id="MF_01490">
    <property type="entry name" value="HJ_Resolv_Hjc"/>
    <property type="match status" value="1"/>
</dbReference>
<dbReference type="InterPro" id="IPR011856">
    <property type="entry name" value="tRNA_endonuc-like_dom_sf"/>
</dbReference>
<keyword evidence="9 11" id="KW-0234">DNA repair</keyword>
<dbReference type="CDD" id="cd00523">
    <property type="entry name" value="Holliday_junction_resolvase"/>
    <property type="match status" value="1"/>
</dbReference>
<comment type="subunit">
    <text evidence="11">Homodimer.</text>
</comment>
<evidence type="ECO:0000313" key="12">
    <source>
        <dbReference type="EMBL" id="AGK61262.1"/>
    </source>
</evidence>
<feature type="binding site" evidence="11">
    <location>
        <position position="51"/>
    </location>
    <ligand>
        <name>Mg(2+)</name>
        <dbReference type="ChEBI" id="CHEBI:18420"/>
    </ligand>
</feature>
<dbReference type="GO" id="GO:0006281">
    <property type="term" value="P:DNA repair"/>
    <property type="evidence" value="ECO:0007669"/>
    <property type="project" value="UniProtKB-UniRule"/>
</dbReference>
<dbReference type="Gene3D" id="3.40.1350.10">
    <property type="match status" value="1"/>
</dbReference>
<dbReference type="OrthoDB" id="34330at2157"/>
<feature type="binding site" evidence="11">
    <location>
        <position position="38"/>
    </location>
    <ligand>
        <name>Mg(2+)</name>
        <dbReference type="ChEBI" id="CHEBI:18420"/>
    </ligand>
</feature>
<evidence type="ECO:0000256" key="9">
    <source>
        <dbReference type="ARBA" id="ARBA00023204"/>
    </source>
</evidence>
<evidence type="ECO:0000313" key="13">
    <source>
        <dbReference type="Proteomes" id="UP000013307"/>
    </source>
</evidence>
<evidence type="ECO:0000256" key="11">
    <source>
        <dbReference type="HAMAP-Rule" id="MF_01490"/>
    </source>
</evidence>
<dbReference type="InterPro" id="IPR014428">
    <property type="entry name" value="Hjc_arc"/>
</dbReference>
<dbReference type="InterPro" id="IPR011335">
    <property type="entry name" value="Restrct_endonuc-II-like"/>
</dbReference>
<comment type="similarity">
    <text evidence="11">Belongs to the Holliday junction resolvase Hjc family.</text>
</comment>
<evidence type="ECO:0000256" key="3">
    <source>
        <dbReference type="ARBA" id="ARBA00022759"/>
    </source>
</evidence>
<organism evidence="12 13">
    <name type="scientific">Archaeoglobus sulfaticallidus PM70-1</name>
    <dbReference type="NCBI Taxonomy" id="387631"/>
    <lineage>
        <taxon>Archaea</taxon>
        <taxon>Methanobacteriati</taxon>
        <taxon>Methanobacteriota</taxon>
        <taxon>Archaeoglobi</taxon>
        <taxon>Archaeoglobales</taxon>
        <taxon>Archaeoglobaceae</taxon>
        <taxon>Archaeoglobus</taxon>
    </lineage>
</organism>
<keyword evidence="8 11" id="KW-0233">DNA recombination</keyword>
<dbReference type="STRING" id="387631.Asulf_01266"/>
<accession>N0BG35</accession>
<evidence type="ECO:0000256" key="1">
    <source>
        <dbReference type="ARBA" id="ARBA00022722"/>
    </source>
</evidence>
<keyword evidence="6 11" id="KW-0460">Magnesium</keyword>
<dbReference type="GO" id="GO:0000287">
    <property type="term" value="F:magnesium ion binding"/>
    <property type="evidence" value="ECO:0007669"/>
    <property type="project" value="UniProtKB-UniRule"/>
</dbReference>
<proteinExistence type="inferred from homology"/>
<comment type="cofactor">
    <cofactor evidence="11">
        <name>Mg(2+)</name>
        <dbReference type="ChEBI" id="CHEBI:18420"/>
    </cofactor>
    <text evidence="11">Binds 1 Mg(2+) ion per subunit.</text>
</comment>
<keyword evidence="7 11" id="KW-0238">DNA-binding</keyword>
<evidence type="ECO:0000256" key="2">
    <source>
        <dbReference type="ARBA" id="ARBA00022723"/>
    </source>
</evidence>
<keyword evidence="13" id="KW-1185">Reference proteome</keyword>
<dbReference type="HOGENOM" id="CLU_139546_0_0_2"/>
<keyword evidence="3 11" id="KW-0255">Endonuclease</keyword>
<keyword evidence="1 11" id="KW-0540">Nuclease</keyword>
<evidence type="ECO:0000256" key="5">
    <source>
        <dbReference type="ARBA" id="ARBA00022801"/>
    </source>
</evidence>
<keyword evidence="4 11" id="KW-0227">DNA damage</keyword>
<dbReference type="PANTHER" id="PTHR39651:SF1">
    <property type="entry name" value="HOLLIDAY JUNCTION RESOLVASE HJC"/>
    <property type="match status" value="1"/>
</dbReference>
<dbReference type="InterPro" id="IPR002732">
    <property type="entry name" value="Hjc"/>
</dbReference>